<dbReference type="InterPro" id="IPR050316">
    <property type="entry name" value="Tyrosinase/Hemocyanin"/>
</dbReference>
<evidence type="ECO:0000256" key="6">
    <source>
        <dbReference type="ARBA" id="ARBA00023008"/>
    </source>
</evidence>
<dbReference type="Gene3D" id="1.10.1280.10">
    <property type="entry name" value="Di-copper center containing domain from catechol oxidase"/>
    <property type="match status" value="1"/>
</dbReference>
<comment type="catalytic activity">
    <reaction evidence="10">
        <text>L-tyrosine + O2 = L-dopaquinone + H2O</text>
        <dbReference type="Rhea" id="RHEA:18117"/>
        <dbReference type="ChEBI" id="CHEBI:15377"/>
        <dbReference type="ChEBI" id="CHEBI:15379"/>
        <dbReference type="ChEBI" id="CHEBI:57924"/>
        <dbReference type="ChEBI" id="CHEBI:58315"/>
        <dbReference type="EC" id="1.14.18.1"/>
    </reaction>
</comment>
<reference evidence="14" key="1">
    <citation type="journal article" date="2020" name="Stud. Mycol.">
        <title>101 Dothideomycetes genomes: a test case for predicting lifestyles and emergence of pathogens.</title>
        <authorList>
            <person name="Haridas S."/>
            <person name="Albert R."/>
            <person name="Binder M."/>
            <person name="Bloem J."/>
            <person name="Labutti K."/>
            <person name="Salamov A."/>
            <person name="Andreopoulos B."/>
            <person name="Baker S."/>
            <person name="Barry K."/>
            <person name="Bills G."/>
            <person name="Bluhm B."/>
            <person name="Cannon C."/>
            <person name="Castanera R."/>
            <person name="Culley D."/>
            <person name="Daum C."/>
            <person name="Ezra D."/>
            <person name="Gonzalez J."/>
            <person name="Henrissat B."/>
            <person name="Kuo A."/>
            <person name="Liang C."/>
            <person name="Lipzen A."/>
            <person name="Lutzoni F."/>
            <person name="Magnuson J."/>
            <person name="Mondo S."/>
            <person name="Nolan M."/>
            <person name="Ohm R."/>
            <person name="Pangilinan J."/>
            <person name="Park H.-J."/>
            <person name="Ramirez L."/>
            <person name="Alfaro M."/>
            <person name="Sun H."/>
            <person name="Tritt A."/>
            <person name="Yoshinaga Y."/>
            <person name="Zwiers L.-H."/>
            <person name="Turgeon B."/>
            <person name="Goodwin S."/>
            <person name="Spatafora J."/>
            <person name="Crous P."/>
            <person name="Grigoriev I."/>
        </authorList>
    </citation>
    <scope>NUCLEOTIDE SEQUENCE</scope>
    <source>
        <strain evidence="14">CBS 115976</strain>
    </source>
</reference>
<feature type="chain" id="PRO_5025633793" description="tyrosinase" evidence="11">
    <location>
        <begin position="20"/>
        <end position="566"/>
    </location>
</feature>
<gene>
    <name evidence="14" type="ORF">BT63DRAFT_409290</name>
</gene>
<evidence type="ECO:0000256" key="7">
    <source>
        <dbReference type="ARBA" id="ARBA00023033"/>
    </source>
</evidence>
<comment type="similarity">
    <text evidence="2">Belongs to the tyrosinase family.</text>
</comment>
<dbReference type="AlphaFoldDB" id="A0A6A6UW36"/>
<dbReference type="EC" id="1.14.18.1" evidence="3"/>
<dbReference type="Pfam" id="PF18132">
    <property type="entry name" value="Tyrosinase_C"/>
    <property type="match status" value="1"/>
</dbReference>
<dbReference type="PROSITE" id="PS00497">
    <property type="entry name" value="TYROSINASE_1"/>
    <property type="match status" value="1"/>
</dbReference>
<keyword evidence="4" id="KW-0479">Metal-binding</keyword>
<dbReference type="PRINTS" id="PR00092">
    <property type="entry name" value="TYROSINASE"/>
</dbReference>
<evidence type="ECO:0000256" key="1">
    <source>
        <dbReference type="ARBA" id="ARBA00001973"/>
    </source>
</evidence>
<keyword evidence="8" id="KW-0470">Melanin biosynthesis</keyword>
<sequence>MVLQRVFLFGFFVWSQVVADVFVVAPLKGGVNTVTGARPFRKDLETLNGPERDLYLQAIAEIQKADETDKLSWFQLAGIHGLPVATWDNVAPYKNNPGNVGYAVHGCQLFLPWHRAYVLLLENIVSSHALDIAKRYPVGTRSTYITAAQNLRLPYWGWEKKPAVPSLVMDRTVKINSPNGPTTIDNPLEAFSFHPPISPEWAFYNGVDRTFRCPDSQFHTNYTKFEDDWISTCANCRKDLYSTYMDGSDSWPQAATGGGGNIGIENIHGQLHTVLGGYMVDIQASAFDPAFFLHHVNVDRIWEIWSAIHPTNKYIESRTCNAETFASPAPIGENLTSPLYPFHMDSRGSFHTPQSVHYTKDLGYAYEDVQDWKFSNPDQLAADVISRVKREYQDLAGKKFVSQSDTNNTASAATQPKRWIIDFNLTLDTDQSAIVYFFYGQPPSNPDTWKTAENLAAFQAIPMNAQITLRSAQKIIAPIDAKVASSGNSKAVAPPAPLTDGAIPQFLKDQLDWRVAVSNGLNSTIATAPNITIQVGDQAILSVDDNGLTKYGSITMHPDLAWSCTK</sequence>
<keyword evidence="15" id="KW-1185">Reference proteome</keyword>
<dbReference type="InterPro" id="IPR041640">
    <property type="entry name" value="Tyrosinase_C"/>
</dbReference>
<dbReference type="InterPro" id="IPR008922">
    <property type="entry name" value="Di-copper_centre_dom_sf"/>
</dbReference>
<dbReference type="GO" id="GO:0042438">
    <property type="term" value="P:melanin biosynthetic process"/>
    <property type="evidence" value="ECO:0007669"/>
    <property type="project" value="UniProtKB-KW"/>
</dbReference>
<evidence type="ECO:0000313" key="14">
    <source>
        <dbReference type="EMBL" id="KAF2675184.1"/>
    </source>
</evidence>
<comment type="catalytic activity">
    <reaction evidence="9">
        <text>2 L-dopa + O2 = 2 L-dopaquinone + 2 H2O</text>
        <dbReference type="Rhea" id="RHEA:34287"/>
        <dbReference type="ChEBI" id="CHEBI:15377"/>
        <dbReference type="ChEBI" id="CHEBI:15379"/>
        <dbReference type="ChEBI" id="CHEBI:57504"/>
        <dbReference type="ChEBI" id="CHEBI:57924"/>
        <dbReference type="EC" id="1.14.18.1"/>
    </reaction>
</comment>
<dbReference type="OrthoDB" id="6132182at2759"/>
<name>A0A6A6UW36_9PEZI</name>
<dbReference type="PROSITE" id="PS00498">
    <property type="entry name" value="TYROSINASE_2"/>
    <property type="match status" value="1"/>
</dbReference>
<feature type="signal peptide" evidence="11">
    <location>
        <begin position="1"/>
        <end position="19"/>
    </location>
</feature>
<evidence type="ECO:0000256" key="8">
    <source>
        <dbReference type="ARBA" id="ARBA00023101"/>
    </source>
</evidence>
<evidence type="ECO:0000256" key="4">
    <source>
        <dbReference type="ARBA" id="ARBA00022723"/>
    </source>
</evidence>
<evidence type="ECO:0000256" key="9">
    <source>
        <dbReference type="ARBA" id="ARBA00048233"/>
    </source>
</evidence>
<evidence type="ECO:0000259" key="13">
    <source>
        <dbReference type="PROSITE" id="PS00498"/>
    </source>
</evidence>
<organism evidence="14 15">
    <name type="scientific">Microthyrium microscopicum</name>
    <dbReference type="NCBI Taxonomy" id="703497"/>
    <lineage>
        <taxon>Eukaryota</taxon>
        <taxon>Fungi</taxon>
        <taxon>Dikarya</taxon>
        <taxon>Ascomycota</taxon>
        <taxon>Pezizomycotina</taxon>
        <taxon>Dothideomycetes</taxon>
        <taxon>Dothideomycetes incertae sedis</taxon>
        <taxon>Microthyriales</taxon>
        <taxon>Microthyriaceae</taxon>
        <taxon>Microthyrium</taxon>
    </lineage>
</organism>
<accession>A0A6A6UW36</accession>
<dbReference type="GO" id="GO:0004503">
    <property type="term" value="F:tyrosinase activity"/>
    <property type="evidence" value="ECO:0007669"/>
    <property type="project" value="UniProtKB-EC"/>
</dbReference>
<dbReference type="PANTHER" id="PTHR11474">
    <property type="entry name" value="TYROSINASE FAMILY MEMBER"/>
    <property type="match status" value="1"/>
</dbReference>
<comment type="cofactor">
    <cofactor evidence="1">
        <name>Cu(2+)</name>
        <dbReference type="ChEBI" id="CHEBI:29036"/>
    </cofactor>
</comment>
<dbReference type="EMBL" id="MU004230">
    <property type="protein sequence ID" value="KAF2675184.1"/>
    <property type="molecule type" value="Genomic_DNA"/>
</dbReference>
<dbReference type="InterPro" id="IPR002227">
    <property type="entry name" value="Tyrosinase_Cu-bd"/>
</dbReference>
<dbReference type="PANTHER" id="PTHR11474:SF76">
    <property type="entry name" value="SHKT DOMAIN-CONTAINING PROTEIN"/>
    <property type="match status" value="1"/>
</dbReference>
<evidence type="ECO:0000313" key="15">
    <source>
        <dbReference type="Proteomes" id="UP000799302"/>
    </source>
</evidence>
<keyword evidence="5" id="KW-0560">Oxidoreductase</keyword>
<evidence type="ECO:0000259" key="12">
    <source>
        <dbReference type="PROSITE" id="PS00497"/>
    </source>
</evidence>
<evidence type="ECO:0000256" key="2">
    <source>
        <dbReference type="ARBA" id="ARBA00009928"/>
    </source>
</evidence>
<proteinExistence type="inferred from homology"/>
<evidence type="ECO:0000256" key="10">
    <source>
        <dbReference type="ARBA" id="ARBA00048881"/>
    </source>
</evidence>
<dbReference type="SUPFAM" id="SSF48056">
    <property type="entry name" value="Di-copper centre-containing domain"/>
    <property type="match status" value="1"/>
</dbReference>
<feature type="domain" description="Tyrosinase copper-binding" evidence="13">
    <location>
        <begin position="288"/>
        <end position="299"/>
    </location>
</feature>
<keyword evidence="11" id="KW-0732">Signal</keyword>
<protein>
    <recommendedName>
        <fullName evidence="3">tyrosinase</fullName>
        <ecNumber evidence="3">1.14.18.1</ecNumber>
    </recommendedName>
</protein>
<dbReference type="GO" id="GO:0046872">
    <property type="term" value="F:metal ion binding"/>
    <property type="evidence" value="ECO:0007669"/>
    <property type="project" value="UniProtKB-KW"/>
</dbReference>
<keyword evidence="6" id="KW-0186">Copper</keyword>
<evidence type="ECO:0000256" key="3">
    <source>
        <dbReference type="ARBA" id="ARBA00011906"/>
    </source>
</evidence>
<dbReference type="Proteomes" id="UP000799302">
    <property type="component" value="Unassembled WGS sequence"/>
</dbReference>
<evidence type="ECO:0000256" key="5">
    <source>
        <dbReference type="ARBA" id="ARBA00023002"/>
    </source>
</evidence>
<feature type="domain" description="Tyrosinase copper-binding" evidence="12">
    <location>
        <begin position="105"/>
        <end position="122"/>
    </location>
</feature>
<keyword evidence="7" id="KW-0503">Monooxygenase</keyword>
<evidence type="ECO:0000256" key="11">
    <source>
        <dbReference type="SAM" id="SignalP"/>
    </source>
</evidence>
<dbReference type="Pfam" id="PF00264">
    <property type="entry name" value="Tyrosinase"/>
    <property type="match status" value="1"/>
</dbReference>